<dbReference type="GO" id="GO:0050661">
    <property type="term" value="F:NADP binding"/>
    <property type="evidence" value="ECO:0007669"/>
    <property type="project" value="InterPro"/>
</dbReference>
<dbReference type="Pfam" id="PF03446">
    <property type="entry name" value="NAD_binding_2"/>
    <property type="match status" value="1"/>
</dbReference>
<dbReference type="SUPFAM" id="SSF48179">
    <property type="entry name" value="6-phosphogluconate dehydrogenase C-terminal domain-like"/>
    <property type="match status" value="1"/>
</dbReference>
<organism evidence="6 7">
    <name type="scientific">Flavisolibacter ginsenosidimutans</name>
    <dbReference type="NCBI Taxonomy" id="661481"/>
    <lineage>
        <taxon>Bacteria</taxon>
        <taxon>Pseudomonadati</taxon>
        <taxon>Bacteroidota</taxon>
        <taxon>Chitinophagia</taxon>
        <taxon>Chitinophagales</taxon>
        <taxon>Chitinophagaceae</taxon>
        <taxon>Flavisolibacter</taxon>
    </lineage>
</organism>
<dbReference type="InterPro" id="IPR051265">
    <property type="entry name" value="HIBADH-related_NP60_sf"/>
</dbReference>
<evidence type="ECO:0000256" key="3">
    <source>
        <dbReference type="PIRSR" id="PIRSR000103-1"/>
    </source>
</evidence>
<dbReference type="OrthoDB" id="9777604at2"/>
<dbReference type="InterPro" id="IPR013328">
    <property type="entry name" value="6PGD_dom2"/>
</dbReference>
<dbReference type="InterPro" id="IPR006115">
    <property type="entry name" value="6PGDH_NADP-bd"/>
</dbReference>
<protein>
    <submittedName>
        <fullName evidence="6">NAD(P)-dependent oxidoreductase</fullName>
    </submittedName>
</protein>
<evidence type="ECO:0000259" key="5">
    <source>
        <dbReference type="Pfam" id="PF14833"/>
    </source>
</evidence>
<dbReference type="Gene3D" id="3.40.50.720">
    <property type="entry name" value="NAD(P)-binding Rossmann-like Domain"/>
    <property type="match status" value="1"/>
</dbReference>
<dbReference type="AlphaFoldDB" id="A0A5B8UHY7"/>
<name>A0A5B8UHY7_9BACT</name>
<keyword evidence="2" id="KW-0520">NAD</keyword>
<evidence type="ECO:0000256" key="2">
    <source>
        <dbReference type="ARBA" id="ARBA00023027"/>
    </source>
</evidence>
<proteinExistence type="predicted"/>
<feature type="domain" description="3-hydroxyisobutyrate dehydrogenase-like NAD-binding" evidence="5">
    <location>
        <begin position="161"/>
        <end position="278"/>
    </location>
</feature>
<gene>
    <name evidence="6" type="ORF">FSB75_10330</name>
</gene>
<evidence type="ECO:0000259" key="4">
    <source>
        <dbReference type="Pfam" id="PF03446"/>
    </source>
</evidence>
<feature type="active site" evidence="3">
    <location>
        <position position="167"/>
    </location>
</feature>
<dbReference type="Pfam" id="PF14833">
    <property type="entry name" value="NAD_binding_11"/>
    <property type="match status" value="1"/>
</dbReference>
<dbReference type="PIRSF" id="PIRSF000103">
    <property type="entry name" value="HIBADH"/>
    <property type="match status" value="1"/>
</dbReference>
<keyword evidence="7" id="KW-1185">Reference proteome</keyword>
<dbReference type="Proteomes" id="UP000321204">
    <property type="component" value="Chromosome"/>
</dbReference>
<dbReference type="GO" id="GO:0016491">
    <property type="term" value="F:oxidoreductase activity"/>
    <property type="evidence" value="ECO:0007669"/>
    <property type="project" value="UniProtKB-KW"/>
</dbReference>
<evidence type="ECO:0000313" key="7">
    <source>
        <dbReference type="Proteomes" id="UP000321204"/>
    </source>
</evidence>
<dbReference type="SUPFAM" id="SSF51735">
    <property type="entry name" value="NAD(P)-binding Rossmann-fold domains"/>
    <property type="match status" value="1"/>
</dbReference>
<dbReference type="RefSeq" id="WP_146786648.1">
    <property type="nucleotide sequence ID" value="NZ_BAABIO010000001.1"/>
</dbReference>
<dbReference type="Gene3D" id="1.10.1040.10">
    <property type="entry name" value="N-(1-d-carboxylethyl)-l-norvaline Dehydrogenase, domain 2"/>
    <property type="match status" value="1"/>
</dbReference>
<keyword evidence="1" id="KW-0560">Oxidoreductase</keyword>
<dbReference type="EMBL" id="CP042433">
    <property type="protein sequence ID" value="QEC56271.1"/>
    <property type="molecule type" value="Genomic_DNA"/>
</dbReference>
<dbReference type="KEGG" id="fgg:FSB75_10330"/>
<dbReference type="InterPro" id="IPR015815">
    <property type="entry name" value="HIBADH-related"/>
</dbReference>
<accession>A0A5B8UHY7</accession>
<dbReference type="InterPro" id="IPR029154">
    <property type="entry name" value="HIBADH-like_NADP-bd"/>
</dbReference>
<feature type="domain" description="6-phosphogluconate dehydrogenase NADP-binding" evidence="4">
    <location>
        <begin position="3"/>
        <end position="154"/>
    </location>
</feature>
<dbReference type="GO" id="GO:0051287">
    <property type="term" value="F:NAD binding"/>
    <property type="evidence" value="ECO:0007669"/>
    <property type="project" value="InterPro"/>
</dbReference>
<dbReference type="PANTHER" id="PTHR43580:SF2">
    <property type="entry name" value="CYTOKINE-LIKE NUCLEAR FACTOR N-PAC"/>
    <property type="match status" value="1"/>
</dbReference>
<dbReference type="InterPro" id="IPR036291">
    <property type="entry name" value="NAD(P)-bd_dom_sf"/>
</dbReference>
<sequence length="282" mass="30558">MKAFLGTGLLGSNFVKAMRKRGEEVQVWNRTAAKAKALEEVGAKAFDNPADAVKGAFLVHLTLKDDASVNEVLEAARDGLAPGAVIIDHTTTSKDGAIQRTKEWKEKGFFYQHAPVFMGPVNALESSGFMLLSGDEALIGRIEPELQKMTGKILRFGSEVGKAAAMKLVGNAFLVCFTAGIRETLCLSKALGLSVTDLSSLFDAWNPGTLLQPRLKRMTAGDYTNPSWELAMARKDTGLFIDAAQKVETELTLLPVIASLMDSWIEKGYGNNDWTVIAKDCV</sequence>
<evidence type="ECO:0000256" key="1">
    <source>
        <dbReference type="ARBA" id="ARBA00023002"/>
    </source>
</evidence>
<evidence type="ECO:0000313" key="6">
    <source>
        <dbReference type="EMBL" id="QEC56271.1"/>
    </source>
</evidence>
<dbReference type="PANTHER" id="PTHR43580">
    <property type="entry name" value="OXIDOREDUCTASE GLYR1-RELATED"/>
    <property type="match status" value="1"/>
</dbReference>
<dbReference type="InterPro" id="IPR008927">
    <property type="entry name" value="6-PGluconate_DH-like_C_sf"/>
</dbReference>
<reference evidence="6 7" key="1">
    <citation type="journal article" date="2015" name="Int. J. Syst. Evol. Microbiol.">
        <title>Flavisolibacter ginsenosidimutans sp. nov., with ginsenoside-converting activity isolated from soil used for cultivating ginseng.</title>
        <authorList>
            <person name="Zhao Y."/>
            <person name="Liu Q."/>
            <person name="Kang M.S."/>
            <person name="Jin F."/>
            <person name="Yu H."/>
            <person name="Im W.T."/>
        </authorList>
    </citation>
    <scope>NUCLEOTIDE SEQUENCE [LARGE SCALE GENOMIC DNA]</scope>
    <source>
        <strain evidence="6 7">Gsoil 636</strain>
    </source>
</reference>